<organism evidence="1 2">
    <name type="scientific">Dermacentor silvarum</name>
    <name type="common">Tick</name>
    <dbReference type="NCBI Taxonomy" id="543639"/>
    <lineage>
        <taxon>Eukaryota</taxon>
        <taxon>Metazoa</taxon>
        <taxon>Ecdysozoa</taxon>
        <taxon>Arthropoda</taxon>
        <taxon>Chelicerata</taxon>
        <taxon>Arachnida</taxon>
        <taxon>Acari</taxon>
        <taxon>Parasitiformes</taxon>
        <taxon>Ixodida</taxon>
        <taxon>Ixodoidea</taxon>
        <taxon>Ixodidae</taxon>
        <taxon>Rhipicephalinae</taxon>
        <taxon>Dermacentor</taxon>
    </lineage>
</organism>
<evidence type="ECO:0000313" key="1">
    <source>
        <dbReference type="EMBL" id="KAH7933965.1"/>
    </source>
</evidence>
<accession>A0ACB8C574</accession>
<dbReference type="EMBL" id="CM023478">
    <property type="protein sequence ID" value="KAH7933965.1"/>
    <property type="molecule type" value="Genomic_DNA"/>
</dbReference>
<reference evidence="1" key="1">
    <citation type="submission" date="2020-05" db="EMBL/GenBank/DDBJ databases">
        <title>Large-scale comparative analyses of tick genomes elucidate their genetic diversity and vector capacities.</title>
        <authorList>
            <person name="Jia N."/>
            <person name="Wang J."/>
            <person name="Shi W."/>
            <person name="Du L."/>
            <person name="Sun Y."/>
            <person name="Zhan W."/>
            <person name="Jiang J."/>
            <person name="Wang Q."/>
            <person name="Zhang B."/>
            <person name="Ji P."/>
            <person name="Sakyi L.B."/>
            <person name="Cui X."/>
            <person name="Yuan T."/>
            <person name="Jiang B."/>
            <person name="Yang W."/>
            <person name="Lam T.T.-Y."/>
            <person name="Chang Q."/>
            <person name="Ding S."/>
            <person name="Wang X."/>
            <person name="Zhu J."/>
            <person name="Ruan X."/>
            <person name="Zhao L."/>
            <person name="Wei J."/>
            <person name="Que T."/>
            <person name="Du C."/>
            <person name="Cheng J."/>
            <person name="Dai P."/>
            <person name="Han X."/>
            <person name="Huang E."/>
            <person name="Gao Y."/>
            <person name="Liu J."/>
            <person name="Shao H."/>
            <person name="Ye R."/>
            <person name="Li L."/>
            <person name="Wei W."/>
            <person name="Wang X."/>
            <person name="Wang C."/>
            <person name="Yang T."/>
            <person name="Huo Q."/>
            <person name="Li W."/>
            <person name="Guo W."/>
            <person name="Chen H."/>
            <person name="Zhou L."/>
            <person name="Ni X."/>
            <person name="Tian J."/>
            <person name="Zhou Y."/>
            <person name="Sheng Y."/>
            <person name="Liu T."/>
            <person name="Pan Y."/>
            <person name="Xia L."/>
            <person name="Li J."/>
            <person name="Zhao F."/>
            <person name="Cao W."/>
        </authorList>
    </citation>
    <scope>NUCLEOTIDE SEQUENCE</scope>
    <source>
        <strain evidence="1">Dsil-2018</strain>
    </source>
</reference>
<protein>
    <submittedName>
        <fullName evidence="1">Uncharacterized protein</fullName>
    </submittedName>
</protein>
<evidence type="ECO:0000313" key="2">
    <source>
        <dbReference type="Proteomes" id="UP000821865"/>
    </source>
</evidence>
<proteinExistence type="predicted"/>
<keyword evidence="2" id="KW-1185">Reference proteome</keyword>
<dbReference type="Proteomes" id="UP000821865">
    <property type="component" value="Chromosome 9"/>
</dbReference>
<comment type="caution">
    <text evidence="1">The sequence shown here is derived from an EMBL/GenBank/DDBJ whole genome shotgun (WGS) entry which is preliminary data.</text>
</comment>
<sequence length="312" mass="34246">MRFFAERMVLVRGMKILALATQCIGLTHTPDLMSCSAKPGESTILVTEAEVTESHDRSAVAVVLQVQINAELSSNAEVEVTVDNGINPSCSSESGPCNYKLCDPITDIEEQLFKAFGSQCPIPSGHYRVEIILEETSSPRDADNVQSIIMRLNFTDDKKPVGCTSLIFDGDKITISDMAIQDAQIGKKMLANFTLIVKEPLESNPTLKVTITTAEGEEVGCYDSVGSWKLKLCDGTTRKERKLSSKWDNQCPIEAGVYTVRLSFFLPSMDYARMCLRDGNLVATLKIQDGGETLDCVSYPITVDLNRPELGQ</sequence>
<gene>
    <name evidence="1" type="ORF">HPB49_019800</name>
</gene>
<name>A0ACB8C574_DERSI</name>